<keyword evidence="7 10" id="KW-0496">Mitochondrion</keyword>
<dbReference type="HAMAP" id="MF_03064">
    <property type="entry name" value="SLC25A38"/>
    <property type="match status" value="1"/>
</dbReference>
<evidence type="ECO:0000256" key="3">
    <source>
        <dbReference type="ARBA" id="ARBA00022692"/>
    </source>
</evidence>
<feature type="repeat" description="Solcar" evidence="11">
    <location>
        <begin position="1"/>
        <end position="90"/>
    </location>
</feature>
<evidence type="ECO:0000256" key="1">
    <source>
        <dbReference type="ARBA" id="ARBA00004141"/>
    </source>
</evidence>
<evidence type="ECO:0000256" key="11">
    <source>
        <dbReference type="PROSITE-ProRule" id="PRU00282"/>
    </source>
</evidence>
<evidence type="ECO:0000313" key="12">
    <source>
        <dbReference type="EMBL" id="KZS94048.1"/>
    </source>
</evidence>
<keyword evidence="4 10" id="KW-0677">Repeat</keyword>
<dbReference type="GO" id="GO:0005743">
    <property type="term" value="C:mitochondrial inner membrane"/>
    <property type="evidence" value="ECO:0007669"/>
    <property type="project" value="UniProtKB-SubCell"/>
</dbReference>
<dbReference type="PANTHER" id="PTHR46181:SF3">
    <property type="entry name" value="MITOCHONDRIAL GLYCINE TRANSPORTER"/>
    <property type="match status" value="1"/>
</dbReference>
<dbReference type="SUPFAM" id="SSF103506">
    <property type="entry name" value="Mitochondrial carrier"/>
    <property type="match status" value="1"/>
</dbReference>
<proteinExistence type="inferred from homology"/>
<comment type="catalytic activity">
    <reaction evidence="9 10">
        <text>glycine(in) = glycine(out)</text>
        <dbReference type="Rhea" id="RHEA:70715"/>
        <dbReference type="ChEBI" id="CHEBI:57305"/>
    </reaction>
</comment>
<dbReference type="PANTHER" id="PTHR46181">
    <property type="entry name" value="MITOCHONDRIAL GLYCINE TRANSPORTER"/>
    <property type="match status" value="1"/>
</dbReference>
<evidence type="ECO:0000256" key="4">
    <source>
        <dbReference type="ARBA" id="ARBA00022737"/>
    </source>
</evidence>
<keyword evidence="3 10" id="KW-0812">Transmembrane</keyword>
<dbReference type="Pfam" id="PF00153">
    <property type="entry name" value="Mito_carr"/>
    <property type="match status" value="3"/>
</dbReference>
<evidence type="ECO:0000256" key="5">
    <source>
        <dbReference type="ARBA" id="ARBA00022792"/>
    </source>
</evidence>
<dbReference type="InterPro" id="IPR030847">
    <property type="entry name" value="Hem25/SLC25A38"/>
</dbReference>
<organism evidence="12 13">
    <name type="scientific">Sistotremastrum niveocremeum HHB9708</name>
    <dbReference type="NCBI Taxonomy" id="1314777"/>
    <lineage>
        <taxon>Eukaryota</taxon>
        <taxon>Fungi</taxon>
        <taxon>Dikarya</taxon>
        <taxon>Basidiomycota</taxon>
        <taxon>Agaricomycotina</taxon>
        <taxon>Agaricomycetes</taxon>
        <taxon>Sistotremastrales</taxon>
        <taxon>Sistotremastraceae</taxon>
        <taxon>Sertulicium</taxon>
        <taxon>Sertulicium niveocremeum</taxon>
    </lineage>
</organism>
<sequence length="299" mass="32494">MSLGQHLTSGAISGFTSAIALQPFDLLKTRLQQSDDHVRGRAPRNVFQVTKEILAKDGPLGLWRGTVPTLMRNVPGIAVYFSTLQKIRGVMSRTTYFSIPQTSRSTTTLPTISSQGNLIAGATTRVVIGIILNPFSVLKARFESGLYAYSGIGSALVSVYKAGPRELFKGAGASALRDAPYAGLFLYTYEAFKHDIPFLNELPSTLQHVIAASSAGTIATMATQPFDVLKTKIQVRQEQRYSSIQKAATAVWKQRGPLGFFDGASLRLSRKVASSAVAWAMYEGVLLFLKNQEDAKKLV</sequence>
<evidence type="ECO:0000256" key="2">
    <source>
        <dbReference type="ARBA" id="ARBA00022448"/>
    </source>
</evidence>
<dbReference type="GO" id="GO:1904983">
    <property type="term" value="P:glycine import into mitochondrion"/>
    <property type="evidence" value="ECO:0007669"/>
    <property type="project" value="UniProtKB-UniRule"/>
</dbReference>
<dbReference type="InterPro" id="IPR018108">
    <property type="entry name" value="MCP_transmembrane"/>
</dbReference>
<dbReference type="InterPro" id="IPR023395">
    <property type="entry name" value="MCP_dom_sf"/>
</dbReference>
<feature type="repeat" description="Solcar" evidence="11">
    <location>
        <begin position="203"/>
        <end position="288"/>
    </location>
</feature>
<protein>
    <recommendedName>
        <fullName evidence="10">Mitochondrial glycine transporter</fullName>
    </recommendedName>
    <alternativeName>
        <fullName evidence="10">Solute carrier family 25 member 38 homolog</fullName>
    </alternativeName>
</protein>
<dbReference type="Proteomes" id="UP000076722">
    <property type="component" value="Unassembled WGS sequence"/>
</dbReference>
<dbReference type="STRING" id="1314777.A0A164VD51"/>
<reference evidence="12 13" key="1">
    <citation type="journal article" date="2016" name="Mol. Biol. Evol.">
        <title>Comparative Genomics of Early-Diverging Mushroom-Forming Fungi Provides Insights into the Origins of Lignocellulose Decay Capabilities.</title>
        <authorList>
            <person name="Nagy L.G."/>
            <person name="Riley R."/>
            <person name="Tritt A."/>
            <person name="Adam C."/>
            <person name="Daum C."/>
            <person name="Floudas D."/>
            <person name="Sun H."/>
            <person name="Yadav J.S."/>
            <person name="Pangilinan J."/>
            <person name="Larsson K.H."/>
            <person name="Matsuura K."/>
            <person name="Barry K."/>
            <person name="Labutti K."/>
            <person name="Kuo R."/>
            <person name="Ohm R.A."/>
            <person name="Bhattacharya S.S."/>
            <person name="Shirouzu T."/>
            <person name="Yoshinaga Y."/>
            <person name="Martin F.M."/>
            <person name="Grigoriev I.V."/>
            <person name="Hibbett D.S."/>
        </authorList>
    </citation>
    <scope>NUCLEOTIDE SEQUENCE [LARGE SCALE GENOMIC DNA]</scope>
    <source>
        <strain evidence="12 13">HHB9708</strain>
    </source>
</reference>
<keyword evidence="6 10" id="KW-1133">Transmembrane helix</keyword>
<dbReference type="Gene3D" id="1.50.40.10">
    <property type="entry name" value="Mitochondrial carrier domain"/>
    <property type="match status" value="1"/>
</dbReference>
<comment type="subcellular location">
    <subcellularLocation>
        <location evidence="1">Membrane</location>
        <topology evidence="1">Multi-pass membrane protein</topology>
    </subcellularLocation>
    <subcellularLocation>
        <location evidence="10">Mitochondrion inner membrane</location>
        <topology evidence="10">Multi-pass membrane protein</topology>
    </subcellularLocation>
</comment>
<dbReference type="AlphaFoldDB" id="A0A164VD51"/>
<dbReference type="PROSITE" id="PS50920">
    <property type="entry name" value="SOLCAR"/>
    <property type="match status" value="3"/>
</dbReference>
<keyword evidence="8 10" id="KW-0472">Membrane</keyword>
<evidence type="ECO:0000256" key="7">
    <source>
        <dbReference type="ARBA" id="ARBA00023128"/>
    </source>
</evidence>
<evidence type="ECO:0000256" key="6">
    <source>
        <dbReference type="ARBA" id="ARBA00022989"/>
    </source>
</evidence>
<evidence type="ECO:0000256" key="10">
    <source>
        <dbReference type="HAMAP-Rule" id="MF_03064"/>
    </source>
</evidence>
<keyword evidence="13" id="KW-1185">Reference proteome</keyword>
<dbReference type="GO" id="GO:0015187">
    <property type="term" value="F:glycine transmembrane transporter activity"/>
    <property type="evidence" value="ECO:0007669"/>
    <property type="project" value="UniProtKB-UniRule"/>
</dbReference>
<keyword evidence="2 10" id="KW-0813">Transport</keyword>
<dbReference type="OrthoDB" id="1924968at2759"/>
<gene>
    <name evidence="12" type="ORF">SISNIDRAFT_495136</name>
</gene>
<comment type="similarity">
    <text evidence="10">Belongs to the mitochondrial carrier (TC 2.A.29) family. SLC25A38 subfamily.</text>
</comment>
<accession>A0A164VD51</accession>
<dbReference type="EMBL" id="KV419405">
    <property type="protein sequence ID" value="KZS94048.1"/>
    <property type="molecule type" value="Genomic_DNA"/>
</dbReference>
<comment type="function">
    <text evidence="10">Mitochondrial glycine transporter that imports glycine into the mitochondrial matrix. Plays an important role in providing glycine for the first enzymatic step in heme biosynthesis, the condensation of glycine with succinyl-CoA to produce 5-aminolevulinate (ALA) in the miochondrial matrix.</text>
</comment>
<keyword evidence="5 10" id="KW-0999">Mitochondrion inner membrane</keyword>
<evidence type="ECO:0000313" key="13">
    <source>
        <dbReference type="Proteomes" id="UP000076722"/>
    </source>
</evidence>
<feature type="repeat" description="Solcar" evidence="11">
    <location>
        <begin position="112"/>
        <end position="195"/>
    </location>
</feature>
<evidence type="ECO:0000256" key="9">
    <source>
        <dbReference type="ARBA" id="ARBA00034060"/>
    </source>
</evidence>
<evidence type="ECO:0000256" key="8">
    <source>
        <dbReference type="ARBA" id="ARBA00023136"/>
    </source>
</evidence>
<name>A0A164VD51_9AGAM</name>